<keyword evidence="8" id="KW-0694">RNA-binding</keyword>
<reference evidence="11 12" key="1">
    <citation type="submission" date="2022-05" db="EMBL/GenBank/DDBJ databases">
        <authorList>
            <consortium name="Genoscope - CEA"/>
            <person name="William W."/>
        </authorList>
    </citation>
    <scope>NUCLEOTIDE SEQUENCE [LARGE SCALE GENOMIC DNA]</scope>
</reference>
<dbReference type="PANTHER" id="PTHR48033:SF9">
    <property type="entry name" value="TAR DNA-BINDING PROTEIN 43"/>
    <property type="match status" value="1"/>
</dbReference>
<organism evidence="11 12">
    <name type="scientific">Porites evermanni</name>
    <dbReference type="NCBI Taxonomy" id="104178"/>
    <lineage>
        <taxon>Eukaryota</taxon>
        <taxon>Metazoa</taxon>
        <taxon>Cnidaria</taxon>
        <taxon>Anthozoa</taxon>
        <taxon>Hexacorallia</taxon>
        <taxon>Scleractinia</taxon>
        <taxon>Fungiina</taxon>
        <taxon>Poritidae</taxon>
        <taxon>Porites</taxon>
    </lineage>
</organism>
<feature type="compositionally biased region" description="Basic and acidic residues" evidence="9">
    <location>
        <begin position="106"/>
        <end position="124"/>
    </location>
</feature>
<evidence type="ECO:0000256" key="6">
    <source>
        <dbReference type="ARBA" id="ARBA00023187"/>
    </source>
</evidence>
<accession>A0ABN8SNX4</accession>
<gene>
    <name evidence="11" type="ORF">PEVE_00024215</name>
</gene>
<evidence type="ECO:0000256" key="7">
    <source>
        <dbReference type="ARBA" id="ARBA00023242"/>
    </source>
</evidence>
<proteinExistence type="predicted"/>
<dbReference type="SUPFAM" id="SSF54928">
    <property type="entry name" value="RNA-binding domain, RBD"/>
    <property type="match status" value="1"/>
</dbReference>
<evidence type="ECO:0000256" key="3">
    <source>
        <dbReference type="ARBA" id="ARBA00022737"/>
    </source>
</evidence>
<evidence type="ECO:0000256" key="9">
    <source>
        <dbReference type="SAM" id="MobiDB-lite"/>
    </source>
</evidence>
<keyword evidence="4" id="KW-0805">Transcription regulation</keyword>
<feature type="region of interest" description="Disordered" evidence="9">
    <location>
        <begin position="106"/>
        <end position="130"/>
    </location>
</feature>
<name>A0ABN8SNX4_9CNID</name>
<evidence type="ECO:0000256" key="4">
    <source>
        <dbReference type="ARBA" id="ARBA00023015"/>
    </source>
</evidence>
<keyword evidence="2" id="KW-0507">mRNA processing</keyword>
<comment type="caution">
    <text evidence="11">The sequence shown here is derived from an EMBL/GenBank/DDBJ whole genome shotgun (WGS) entry which is preliminary data.</text>
</comment>
<keyword evidence="7" id="KW-0539">Nucleus</keyword>
<feature type="domain" description="RRM" evidence="10">
    <location>
        <begin position="135"/>
        <end position="211"/>
    </location>
</feature>
<feature type="domain" description="RRM" evidence="10">
    <location>
        <begin position="218"/>
        <end position="289"/>
    </location>
</feature>
<dbReference type="Pfam" id="PF00076">
    <property type="entry name" value="RRM_1"/>
    <property type="match status" value="2"/>
</dbReference>
<keyword evidence="5" id="KW-0804">Transcription</keyword>
<dbReference type="Pfam" id="PF18694">
    <property type="entry name" value="TDP-43_N"/>
    <property type="match status" value="1"/>
</dbReference>
<evidence type="ECO:0000313" key="12">
    <source>
        <dbReference type="Proteomes" id="UP001159427"/>
    </source>
</evidence>
<keyword evidence="3" id="KW-0677">Repeat</keyword>
<evidence type="ECO:0000256" key="2">
    <source>
        <dbReference type="ARBA" id="ARBA00022664"/>
    </source>
</evidence>
<dbReference type="PANTHER" id="PTHR48033">
    <property type="entry name" value="RNA-BINDING (RRM/RBD/RNP MOTIFS) FAMILY PROTEIN"/>
    <property type="match status" value="1"/>
</dbReference>
<dbReference type="InterPro" id="IPR035979">
    <property type="entry name" value="RBD_domain_sf"/>
</dbReference>
<protein>
    <recommendedName>
        <fullName evidence="10">RRM domain-containing protein</fullName>
    </recommendedName>
</protein>
<dbReference type="InterPro" id="IPR000504">
    <property type="entry name" value="RRM_dom"/>
</dbReference>
<keyword evidence="12" id="KW-1185">Reference proteome</keyword>
<keyword evidence="6" id="KW-0508">mRNA splicing</keyword>
<evidence type="ECO:0000256" key="5">
    <source>
        <dbReference type="ARBA" id="ARBA00023163"/>
    </source>
</evidence>
<evidence type="ECO:0000259" key="10">
    <source>
        <dbReference type="PROSITE" id="PS50102"/>
    </source>
</evidence>
<dbReference type="Gene3D" id="3.30.70.330">
    <property type="match status" value="2"/>
</dbReference>
<comment type="subcellular location">
    <subcellularLocation>
        <location evidence="1">Nucleus</location>
    </subcellularLocation>
</comment>
<evidence type="ECO:0000256" key="8">
    <source>
        <dbReference type="PROSITE-ProRule" id="PRU00176"/>
    </source>
</evidence>
<dbReference type="Proteomes" id="UP001159427">
    <property type="component" value="Unassembled WGS sequence"/>
</dbReference>
<dbReference type="EMBL" id="CALNXI010003231">
    <property type="protein sequence ID" value="CAH3192605.1"/>
    <property type="molecule type" value="Genomic_DNA"/>
</dbReference>
<dbReference type="InterPro" id="IPR041105">
    <property type="entry name" value="TDP-43_N"/>
</dbReference>
<dbReference type="CDD" id="cd19609">
    <property type="entry name" value="NTD_TDP-43"/>
    <property type="match status" value="1"/>
</dbReference>
<feature type="non-terminal residue" evidence="11">
    <location>
        <position position="1"/>
    </location>
</feature>
<dbReference type="InterPro" id="IPR012677">
    <property type="entry name" value="Nucleotide-bd_a/b_plait_sf"/>
</dbReference>
<evidence type="ECO:0000256" key="1">
    <source>
        <dbReference type="ARBA" id="ARBA00004123"/>
    </source>
</evidence>
<sequence>TRGKIDSQLILSIERLLSEEPKMDQYVRVTEDESLPAIELPTETDGAILLSTLQAQFPGACGLRYKNPETDSWRGIRLVNNMLCPPAEDGWGDHLYVVVQKNDSTTKRKIEESPNAVKEPESKMTKMSATEENSGDLIVLGLPWKTTSEEMKEYFQKFGAVNMAEVKMDYHSGKSRGFGFVNFKSPEVRQKVLSQVHYIQGRNCHVREPGSKHEVMPKKLFVGRLPDGTTENDLYEYFSKFGEVIDVYIPKPMRGISFVTFSSGEVAKKVHSQSHRFGTNLLNVSVAEPKAAKNVPVTSHQDMHPMHSSGGWGGGLGFDMYGMNSWSDGGRQNMPFNVSAAYNSMMQSMLNMGNPSSGSSSMMASRHNRR</sequence>
<dbReference type="PROSITE" id="PS50102">
    <property type="entry name" value="RRM"/>
    <property type="match status" value="2"/>
</dbReference>
<evidence type="ECO:0000313" key="11">
    <source>
        <dbReference type="EMBL" id="CAH3192605.1"/>
    </source>
</evidence>
<dbReference type="SMART" id="SM00360">
    <property type="entry name" value="RRM"/>
    <property type="match status" value="2"/>
</dbReference>